<dbReference type="Pfam" id="PF02602">
    <property type="entry name" value="HEM4"/>
    <property type="match status" value="1"/>
</dbReference>
<reference evidence="2" key="1">
    <citation type="submission" date="2023-06" db="EMBL/GenBank/DDBJ databases">
        <title>Robiginitalea aurantiacus sp. nov. and Algoriphagus sediminis sp. nov., isolated from coastal sediment.</title>
        <authorList>
            <person name="Zhou Z.Y."/>
            <person name="An J."/>
            <person name="Jia Y.W."/>
            <person name="Du Z.J."/>
        </authorList>
    </citation>
    <scope>NUCLEOTIDE SEQUENCE</scope>
    <source>
        <strain evidence="2">M39</strain>
    </source>
</reference>
<name>A0ABT7WAP7_9FLAO</name>
<dbReference type="InterPro" id="IPR039793">
    <property type="entry name" value="UROS/Hem4"/>
</dbReference>
<keyword evidence="2" id="KW-0456">Lyase</keyword>
<dbReference type="GO" id="GO:0004852">
    <property type="term" value="F:uroporphyrinogen-III synthase activity"/>
    <property type="evidence" value="ECO:0007669"/>
    <property type="project" value="UniProtKB-EC"/>
</dbReference>
<dbReference type="RefSeq" id="WP_289723345.1">
    <property type="nucleotide sequence ID" value="NZ_JAUDUY010000001.1"/>
</dbReference>
<dbReference type="Gene3D" id="3.40.50.10090">
    <property type="match status" value="2"/>
</dbReference>
<protein>
    <submittedName>
        <fullName evidence="2">Uroporphyrinogen-III synthase</fullName>
        <ecNumber evidence="2">4.2.1.75</ecNumber>
    </submittedName>
</protein>
<feature type="domain" description="Tetrapyrrole biosynthesis uroporphyrinogen III synthase" evidence="1">
    <location>
        <begin position="15"/>
        <end position="211"/>
    </location>
</feature>
<accession>A0ABT7WAP7</accession>
<organism evidence="2 3">
    <name type="scientific">Robiginitalea aurantiaca</name>
    <dbReference type="NCBI Taxonomy" id="3056915"/>
    <lineage>
        <taxon>Bacteria</taxon>
        <taxon>Pseudomonadati</taxon>
        <taxon>Bacteroidota</taxon>
        <taxon>Flavobacteriia</taxon>
        <taxon>Flavobacteriales</taxon>
        <taxon>Flavobacteriaceae</taxon>
        <taxon>Robiginitalea</taxon>
    </lineage>
</organism>
<dbReference type="EMBL" id="JAUDUY010000001">
    <property type="protein sequence ID" value="MDM9629978.1"/>
    <property type="molecule type" value="Genomic_DNA"/>
</dbReference>
<dbReference type="InterPro" id="IPR036108">
    <property type="entry name" value="4pyrrol_syn_uPrphyn_synt_sf"/>
</dbReference>
<dbReference type="PANTHER" id="PTHR12390">
    <property type="entry name" value="UROPORPHYRINOGEN III SYNTHASE"/>
    <property type="match status" value="1"/>
</dbReference>
<evidence type="ECO:0000313" key="2">
    <source>
        <dbReference type="EMBL" id="MDM9629978.1"/>
    </source>
</evidence>
<proteinExistence type="predicted"/>
<sequence>MRHLLSTKVLSKEQVEQLESAGWMVVQYDAISIEMQQTPIEPGDQTLIFTSKNAVKAFLRSFPKEDFSGIRCLCVGSRAVGMLRERGCTVLEEAPTAEYLARLIQKGYAKDSFIYYCGDRRLDRIPDALDRLGVQWKEAINYKTILNQKAFNREFEAVLFFSPSGVESFTRNNNIQGAMGYCIGETTAEALRKHTNRIIIAKTPTIEGLIAEVVAETNLLNH</sequence>
<dbReference type="EC" id="4.2.1.75" evidence="2"/>
<dbReference type="PANTHER" id="PTHR12390:SF0">
    <property type="entry name" value="UROPORPHYRINOGEN-III SYNTHASE"/>
    <property type="match status" value="1"/>
</dbReference>
<dbReference type="CDD" id="cd06578">
    <property type="entry name" value="HemD"/>
    <property type="match status" value="1"/>
</dbReference>
<dbReference type="SUPFAM" id="SSF69618">
    <property type="entry name" value="HemD-like"/>
    <property type="match status" value="1"/>
</dbReference>
<comment type="caution">
    <text evidence="2">The sequence shown here is derived from an EMBL/GenBank/DDBJ whole genome shotgun (WGS) entry which is preliminary data.</text>
</comment>
<dbReference type="Proteomes" id="UP001174839">
    <property type="component" value="Unassembled WGS sequence"/>
</dbReference>
<gene>
    <name evidence="2" type="ORF">QU605_00735</name>
</gene>
<evidence type="ECO:0000259" key="1">
    <source>
        <dbReference type="Pfam" id="PF02602"/>
    </source>
</evidence>
<dbReference type="InterPro" id="IPR003754">
    <property type="entry name" value="4pyrrol_synth_uPrphyn_synth"/>
</dbReference>
<keyword evidence="3" id="KW-1185">Reference proteome</keyword>
<evidence type="ECO:0000313" key="3">
    <source>
        <dbReference type="Proteomes" id="UP001174839"/>
    </source>
</evidence>